<evidence type="ECO:0000313" key="3">
    <source>
        <dbReference type="EMBL" id="KAJ8039629.1"/>
    </source>
</evidence>
<dbReference type="InterPro" id="IPR035901">
    <property type="entry name" value="GIY-YIG_endonuc_sf"/>
</dbReference>
<name>A0A9Q1HB57_HOLLE</name>
<dbReference type="Proteomes" id="UP001152320">
    <property type="component" value="Chromosome 6"/>
</dbReference>
<dbReference type="EMBL" id="JAIZAY010000006">
    <property type="protein sequence ID" value="KAJ8039629.1"/>
    <property type="molecule type" value="Genomic_DNA"/>
</dbReference>
<dbReference type="Pfam" id="PF01541">
    <property type="entry name" value="GIY-YIG"/>
    <property type="match status" value="1"/>
</dbReference>
<protein>
    <recommendedName>
        <fullName evidence="5">GIY-YIG domain-containing protein</fullName>
    </recommendedName>
</protein>
<reference evidence="3" key="1">
    <citation type="submission" date="2021-10" db="EMBL/GenBank/DDBJ databases">
        <title>Tropical sea cucumber genome reveals ecological adaptation and Cuvierian tubules defense mechanism.</title>
        <authorList>
            <person name="Chen T."/>
        </authorList>
    </citation>
    <scope>NUCLEOTIDE SEQUENCE</scope>
    <source>
        <strain evidence="3">Nanhai2018</strain>
        <tissue evidence="3">Muscle</tissue>
    </source>
</reference>
<dbReference type="Gene3D" id="3.40.1440.10">
    <property type="entry name" value="GIY-YIG endonuclease"/>
    <property type="match status" value="1"/>
</dbReference>
<dbReference type="InterPro" id="IPR058912">
    <property type="entry name" value="HTH_animal"/>
</dbReference>
<dbReference type="PANTHER" id="PTHR21301">
    <property type="entry name" value="REVERSE TRANSCRIPTASE"/>
    <property type="match status" value="1"/>
</dbReference>
<dbReference type="PANTHER" id="PTHR21301:SF10">
    <property type="entry name" value="REVERSE TRANSCRIPTASE DOMAIN-CONTAINING PROTEIN"/>
    <property type="match status" value="1"/>
</dbReference>
<dbReference type="Pfam" id="PF26215">
    <property type="entry name" value="HTH_animal"/>
    <property type="match status" value="1"/>
</dbReference>
<evidence type="ECO:0000259" key="1">
    <source>
        <dbReference type="Pfam" id="PF01541"/>
    </source>
</evidence>
<feature type="domain" description="Helix-turn-helix" evidence="2">
    <location>
        <begin position="296"/>
        <end position="354"/>
    </location>
</feature>
<feature type="domain" description="GIY-YIG" evidence="1">
    <location>
        <begin position="492"/>
        <end position="574"/>
    </location>
</feature>
<evidence type="ECO:0000259" key="2">
    <source>
        <dbReference type="Pfam" id="PF26215"/>
    </source>
</evidence>
<dbReference type="AlphaFoldDB" id="A0A9Q1HB57"/>
<sequence length="601" mass="69025">MSSELGNQLHYVKLDHDPSLEHVKIVSEWAAKWLKEGEVDDKIANWVINQGARAGKAFATVKTHKQGNPLRLITSGCGTAIENLSAFTEIFLQPLARDSKHFVRDTTDFINKLESFYSLGRIPEGSLLVSWDIKAMFPNIDNTLGLRAVKEALDSRREGKPSTQCILEAVEICLTHNNSTFNGEHYLQIHGTTMGPKNACSYADLAMTYIDKIATTKGPFSPNNWWRYRDDIFEVWTHGSHALERFTNFINSIYPSIEFVVRSSHSNLEFLDVHVYLNDGSIYTDVFSKPADGHLYLRTDSAHPKSCKFSIPYNVALRLKRICSRPELLSKRLLEFKEYLVKRGYNADFVQAQFEKVGKIDRAQLLREPTRNKHSSRKYPLILDFNPSMANVGSILRKNLHLLYNSPTMKELFSEGSIFPAFRKCKSLKEHLKFPKRLNKDEVVSVSMGCHKCGRTRCDLCLNFLDDSKHFTSMSTGRRYQIVDDLSCTTHNVIYLATCLKCKVQYVGSTATQFKVRFRNHKSDLIHNKGRCELAVHFNSNPHMLNNIRFIIIEKIHSTNNVDIILTKREAYWMVQLCTVHPFGLNKRKEFNSHKRVSYLN</sequence>
<gene>
    <name evidence="3" type="ORF">HOLleu_13684</name>
</gene>
<keyword evidence="4" id="KW-1185">Reference proteome</keyword>
<dbReference type="InterPro" id="IPR000305">
    <property type="entry name" value="GIY-YIG_endonuc"/>
</dbReference>
<accession>A0A9Q1HB57</accession>
<comment type="caution">
    <text evidence="3">The sequence shown here is derived from an EMBL/GenBank/DDBJ whole genome shotgun (WGS) entry which is preliminary data.</text>
</comment>
<organism evidence="3 4">
    <name type="scientific">Holothuria leucospilota</name>
    <name type="common">Black long sea cucumber</name>
    <name type="synonym">Mertensiothuria leucospilota</name>
    <dbReference type="NCBI Taxonomy" id="206669"/>
    <lineage>
        <taxon>Eukaryota</taxon>
        <taxon>Metazoa</taxon>
        <taxon>Echinodermata</taxon>
        <taxon>Eleutherozoa</taxon>
        <taxon>Echinozoa</taxon>
        <taxon>Holothuroidea</taxon>
        <taxon>Aspidochirotacea</taxon>
        <taxon>Aspidochirotida</taxon>
        <taxon>Holothuriidae</taxon>
        <taxon>Holothuria</taxon>
    </lineage>
</organism>
<dbReference type="OrthoDB" id="5982087at2759"/>
<dbReference type="CDD" id="cd10442">
    <property type="entry name" value="GIY-YIG_PLEs"/>
    <property type="match status" value="1"/>
</dbReference>
<proteinExistence type="predicted"/>
<evidence type="ECO:0000313" key="4">
    <source>
        <dbReference type="Proteomes" id="UP001152320"/>
    </source>
</evidence>
<dbReference type="SUPFAM" id="SSF82771">
    <property type="entry name" value="GIY-YIG endonuclease"/>
    <property type="match status" value="1"/>
</dbReference>
<evidence type="ECO:0008006" key="5">
    <source>
        <dbReference type="Google" id="ProtNLM"/>
    </source>
</evidence>